<dbReference type="GO" id="GO:0016787">
    <property type="term" value="F:hydrolase activity"/>
    <property type="evidence" value="ECO:0007669"/>
    <property type="project" value="UniProtKB-KW"/>
</dbReference>
<dbReference type="EMBL" id="BAAATZ010000033">
    <property type="protein sequence ID" value="GAA2736815.1"/>
    <property type="molecule type" value="Genomic_DNA"/>
</dbReference>
<dbReference type="Proteomes" id="UP001501842">
    <property type="component" value="Unassembled WGS sequence"/>
</dbReference>
<dbReference type="Pfam" id="PF17132">
    <property type="entry name" value="Glyco_hydro_106"/>
    <property type="match status" value="1"/>
</dbReference>
<gene>
    <name evidence="1" type="ORF">GCM10010439_64830</name>
</gene>
<dbReference type="InterPro" id="IPR008979">
    <property type="entry name" value="Galactose-bd-like_sf"/>
</dbReference>
<keyword evidence="1" id="KW-0378">Hydrolase</keyword>
<comment type="caution">
    <text evidence="1">The sequence shown here is derived from an EMBL/GenBank/DDBJ whole genome shotgun (WGS) entry which is preliminary data.</text>
</comment>
<keyword evidence="2" id="KW-1185">Reference proteome</keyword>
<sequence>MPENSPVFSRRRFLQTAAVAGTAVAVAGGPGSTPAALADAGSTGFPELPASVRPWFRWWWPDGLVDPAEIAREIDQIADAGFGGAEIAAVHHSIKDKSVLDPAGHGWGSAPWIAGVEAALERANRRGIGIDLTLGPAWPSATPTITPDSTAACKELAYGAVKVAAGTEYTGPVPPPLVAAHGDVEEKLRYVHAMRVNAANDTRKEVGLEPTSHIDLNDAVADGQITWTAPADGDWYLFAYWERGSGQKPESGPHTTPESYVVDHFSAEGTRAVIDFWEESVLTRELRRLLKRNGGALFEDSFELETDALQWTPKIDEEFEKRRGYALWPVLPAILLNNENTVFAFDAVLSREVRHDYWETVANLFDERHFRPLRDWAHRLGMKLRAQPYGLNTDAIASSAILDVTEGESLGFKNLDDYRALAGGRDMGGHLVMSSETGAYQGGAYATTWKKIIRTMSGAYAAGLNQTVFHGFSYATAPGVQWPGFAAFTPYDGKVGFSESWGPRQPSWIHINDISDYFARIHAVTQAGSMRADIAVFRQTGYSKTGIGVGWLTSSGVPLGWTHQLISAPLLDLPSARVRGGRLAPDGPAYKAIVIEGDRFYGRAATIPLDVARKFLSYAKAGLPIIFVGEWSAATIPGKAVGNENERLKAVLTELFAHPKARVVAAEAELPAALSDLGVTPDARYAATSTLLNAHRVDKGMDLYYLSNGKHAESSKGVVAIDHEVTFTRSGRDRVPYLLNLWSGEIERIARYTENGDEVTVRVALQVNQTCAVILARKAWLREASTGLHAVSTTADSVHYRGSRRLQIRAKAPGTYTTALSDGRTVTTEVEAVPAAITPAAWTVAADSWLPGATPVETVKEKVTAELTTLAPWSTIPALQDVSGVGRYTTTFALDASWTDDNGAYLELGEVFDTVRVTLNGKALPPADLINPVLDLDGYLKKGVNTLVVEVTTTLNNRLRLSDPGVYGTNPRQAYGLTGPVRITPYTKKNL</sequence>
<dbReference type="InterPro" id="IPR053161">
    <property type="entry name" value="Ulvan_degrading_GH"/>
</dbReference>
<dbReference type="Gene3D" id="2.60.120.260">
    <property type="entry name" value="Galactose-binding domain-like"/>
    <property type="match status" value="1"/>
</dbReference>
<dbReference type="RefSeq" id="WP_344456443.1">
    <property type="nucleotide sequence ID" value="NZ_BAAATZ010000033.1"/>
</dbReference>
<dbReference type="SUPFAM" id="SSF49785">
    <property type="entry name" value="Galactose-binding domain-like"/>
    <property type="match status" value="1"/>
</dbReference>
<accession>A0ABN3UPH7</accession>
<evidence type="ECO:0000313" key="2">
    <source>
        <dbReference type="Proteomes" id="UP001501842"/>
    </source>
</evidence>
<evidence type="ECO:0000313" key="1">
    <source>
        <dbReference type="EMBL" id="GAA2736815.1"/>
    </source>
</evidence>
<reference evidence="1 2" key="1">
    <citation type="journal article" date="2019" name="Int. J. Syst. Evol. Microbiol.">
        <title>The Global Catalogue of Microorganisms (GCM) 10K type strain sequencing project: providing services to taxonomists for standard genome sequencing and annotation.</title>
        <authorList>
            <consortium name="The Broad Institute Genomics Platform"/>
            <consortium name="The Broad Institute Genome Sequencing Center for Infectious Disease"/>
            <person name="Wu L."/>
            <person name="Ma J."/>
        </authorList>
    </citation>
    <scope>NUCLEOTIDE SEQUENCE [LARGE SCALE GENOMIC DNA]</scope>
    <source>
        <strain evidence="1 2">JCM 8201</strain>
    </source>
</reference>
<dbReference type="InterPro" id="IPR006311">
    <property type="entry name" value="TAT_signal"/>
</dbReference>
<dbReference type="PANTHER" id="PTHR36848:SF2">
    <property type="entry name" value="SECRETED PROTEIN"/>
    <property type="match status" value="1"/>
</dbReference>
<dbReference type="InterPro" id="IPR019546">
    <property type="entry name" value="TAT_signal_bac_arc"/>
</dbReference>
<dbReference type="NCBIfam" id="TIGR01409">
    <property type="entry name" value="TAT_signal_seq"/>
    <property type="match status" value="1"/>
</dbReference>
<proteinExistence type="predicted"/>
<name>A0ABN3UPH7_9ACTN</name>
<dbReference type="PROSITE" id="PS51318">
    <property type="entry name" value="TAT"/>
    <property type="match status" value="1"/>
</dbReference>
<dbReference type="PANTHER" id="PTHR36848">
    <property type="entry name" value="DNA-BINDING PROTEIN (PUTATIVE SECRETED PROTEIN)-RELATED"/>
    <property type="match status" value="1"/>
</dbReference>
<protein>
    <submittedName>
        <fullName evidence="1">Glycosyl hydrolase</fullName>
    </submittedName>
</protein>
<organism evidence="1 2">
    <name type="scientific">Actinocorallia aurantiaca</name>
    <dbReference type="NCBI Taxonomy" id="46204"/>
    <lineage>
        <taxon>Bacteria</taxon>
        <taxon>Bacillati</taxon>
        <taxon>Actinomycetota</taxon>
        <taxon>Actinomycetes</taxon>
        <taxon>Streptosporangiales</taxon>
        <taxon>Thermomonosporaceae</taxon>
        <taxon>Actinocorallia</taxon>
    </lineage>
</organism>